<dbReference type="EMBL" id="CT009609">
    <property type="protein sequence ID" value="CAJ13743.1"/>
    <property type="molecule type" value="Genomic_DNA"/>
</dbReference>
<proteinExistence type="predicted"/>
<reference evidence="1" key="1">
    <citation type="journal article" date="2007" name="J. Mol. Microbiol. Biotechnol.">
        <title>Analyses of the vrl gene cluster in Desulfococcus multivorans: homologous to the virulence-associated locus of the ovine footrot pathogen Dichelobacter nodosus strain A198.</title>
        <authorList>
            <person name="Knaust F."/>
            <person name="Kube M."/>
            <person name="Reinhardt R."/>
            <person name="Rabus R."/>
        </authorList>
    </citation>
    <scope>NUCLEOTIDE SEQUENCE</scope>
</reference>
<dbReference type="RefSeq" id="WP_020876127.1">
    <property type="nucleotide sequence ID" value="NZ_CP015381.1"/>
</dbReference>
<dbReference type="PATRIC" id="fig|897.4.peg.711"/>
<dbReference type="KEGG" id="dml:Dmul_06130"/>
<evidence type="ECO:0008006" key="2">
    <source>
        <dbReference type="Google" id="ProtNLM"/>
    </source>
</evidence>
<sequence length="396" mass="45053">MFIDFFYLLRRSGIPVSPTAFLTLHKALAGGLILSLNDFYTASRAILVKSERYFDIFDQVFAHHFQGADLPDTEGFDLDEVARLLLEQWLKNPRELAGAFGEDESTLSRLSPDELIEYFKERLKEQTGAHHGGSKWIGTGGRSPVGHSGYHPGGMRVGGVSRNRSAVKVAMDRRYKDYSLEGPLTQAMMGEALKRLRNLVPAGPRDQVNVDETLYQTMKNAGEIEIVFEQSLRDRLKVILAIDNGGWSMDSYISVVQTLFNYARAQFKELSTYFFHNTIYDNVWSDPARYRKPRRVADFARFDPETRFIVVGDASMAPYELMTADGSIHLEERSGKPSIEQLRFLTEIFPRSVWLNPVPERMWGYTRTITMIARIFPMFELSIDGLEKAVAHLSAK</sequence>
<dbReference type="PANTHER" id="PTHR39338">
    <property type="entry name" value="BLL5662 PROTEIN-RELATED"/>
    <property type="match status" value="1"/>
</dbReference>
<evidence type="ECO:0000313" key="1">
    <source>
        <dbReference type="EMBL" id="CAJ13743.1"/>
    </source>
</evidence>
<dbReference type="PANTHER" id="PTHR39338:SF7">
    <property type="entry name" value="BLL6692 PROTEIN"/>
    <property type="match status" value="1"/>
</dbReference>
<gene>
    <name evidence="1" type="ORF">dmi5</name>
</gene>
<organism evidence="1">
    <name type="scientific">Desulfococcus multivorans</name>
    <dbReference type="NCBI Taxonomy" id="897"/>
    <lineage>
        <taxon>Bacteria</taxon>
        <taxon>Pseudomonadati</taxon>
        <taxon>Thermodesulfobacteriota</taxon>
        <taxon>Desulfobacteria</taxon>
        <taxon>Desulfobacterales</taxon>
        <taxon>Desulfococcaceae</taxon>
        <taxon>Desulfococcus</taxon>
    </lineage>
</organism>
<name>Q2N4X4_DESML</name>
<dbReference type="AlphaFoldDB" id="Q2N4X4"/>
<protein>
    <recommendedName>
        <fullName evidence="2">VWA domain-containing protein</fullName>
    </recommendedName>
</protein>
<accession>Q2N4X4</accession>